<evidence type="ECO:0000313" key="3">
    <source>
        <dbReference type="Proteomes" id="UP000444721"/>
    </source>
</evidence>
<dbReference type="GeneID" id="68110303"/>
<protein>
    <recommendedName>
        <fullName evidence="1">Macro domain-containing protein</fullName>
    </recommendedName>
</protein>
<comment type="caution">
    <text evidence="2">The sequence shown here is derived from an EMBL/GenBank/DDBJ whole genome shotgun (WGS) entry which is preliminary data.</text>
</comment>
<dbReference type="InterPro" id="IPR050892">
    <property type="entry name" value="ADP-ribose_metab_enzymes"/>
</dbReference>
<dbReference type="PANTHER" id="PTHR12521">
    <property type="entry name" value="PROTEIN C6ORF130"/>
    <property type="match status" value="1"/>
</dbReference>
<keyword evidence="3" id="KW-1185">Reference proteome</keyword>
<gene>
    <name evidence="2" type="ORF">FDP41_003085</name>
</gene>
<dbReference type="SUPFAM" id="SSF52949">
    <property type="entry name" value="Macro domain-like"/>
    <property type="match status" value="1"/>
</dbReference>
<proteinExistence type="predicted"/>
<name>A0A6A5BIN3_NAEFO</name>
<dbReference type="PROSITE" id="PS51154">
    <property type="entry name" value="MACRO"/>
    <property type="match status" value="1"/>
</dbReference>
<reference evidence="2 3" key="1">
    <citation type="journal article" date="2019" name="Sci. Rep.">
        <title>Nanopore sequencing improves the draft genome of the human pathogenic amoeba Naegleria fowleri.</title>
        <authorList>
            <person name="Liechti N."/>
            <person name="Schurch N."/>
            <person name="Bruggmann R."/>
            <person name="Wittwer M."/>
        </authorList>
    </citation>
    <scope>NUCLEOTIDE SEQUENCE [LARGE SCALE GENOMIC DNA]</scope>
    <source>
        <strain evidence="2 3">ATCC 30894</strain>
    </source>
</reference>
<dbReference type="EMBL" id="VFQX01000033">
    <property type="protein sequence ID" value="KAF0977763.1"/>
    <property type="molecule type" value="Genomic_DNA"/>
</dbReference>
<dbReference type="VEuPathDB" id="AmoebaDB:NF0018670"/>
<dbReference type="RefSeq" id="XP_044562476.1">
    <property type="nucleotide sequence ID" value="XM_044706350.1"/>
</dbReference>
<dbReference type="InterPro" id="IPR002589">
    <property type="entry name" value="Macro_dom"/>
</dbReference>
<dbReference type="InterPro" id="IPR043472">
    <property type="entry name" value="Macro_dom-like"/>
</dbReference>
<dbReference type="CDD" id="cd02901">
    <property type="entry name" value="Macro_Poa1p-like"/>
    <property type="match status" value="1"/>
</dbReference>
<dbReference type="VEuPathDB" id="AmoebaDB:NfTy_058830"/>
<evidence type="ECO:0000259" key="1">
    <source>
        <dbReference type="PROSITE" id="PS51154"/>
    </source>
</evidence>
<dbReference type="AlphaFoldDB" id="A0A6A5BIN3"/>
<sequence>MCEMQVIEGGDLFSYLNSSTHSPTVSSMCHCVSVNLNMGAGIATLFKQRFGRVQELKDQKAQIGQVATLYLQEENMCIYLEAMKKHMLQHDVNELAIPLLGCGLDRLEWEKVQPIIVELFSDMPQFKIIVYKWEKGNDEIKKNSKKNIKKNVHNTE</sequence>
<dbReference type="Proteomes" id="UP000444721">
    <property type="component" value="Unassembled WGS sequence"/>
</dbReference>
<dbReference type="VEuPathDB" id="AmoebaDB:FDP41_003085"/>
<dbReference type="OrthoDB" id="2155246at2759"/>
<accession>A0A6A5BIN3</accession>
<feature type="domain" description="Macro" evidence="1">
    <location>
        <begin position="1"/>
        <end position="156"/>
    </location>
</feature>
<organism evidence="2 3">
    <name type="scientific">Naegleria fowleri</name>
    <name type="common">Brain eating amoeba</name>
    <dbReference type="NCBI Taxonomy" id="5763"/>
    <lineage>
        <taxon>Eukaryota</taxon>
        <taxon>Discoba</taxon>
        <taxon>Heterolobosea</taxon>
        <taxon>Tetramitia</taxon>
        <taxon>Eutetramitia</taxon>
        <taxon>Vahlkampfiidae</taxon>
        <taxon>Naegleria</taxon>
    </lineage>
</organism>
<dbReference type="GO" id="GO:0140291">
    <property type="term" value="P:peptidyl-glutamate ADP-deribosylation"/>
    <property type="evidence" value="ECO:0007669"/>
    <property type="project" value="TreeGrafter"/>
</dbReference>
<evidence type="ECO:0000313" key="2">
    <source>
        <dbReference type="EMBL" id="KAF0977763.1"/>
    </source>
</evidence>
<dbReference type="Gene3D" id="3.40.220.10">
    <property type="entry name" value="Leucine Aminopeptidase, subunit E, domain 1"/>
    <property type="match status" value="1"/>
</dbReference>
<dbReference type="PANTHER" id="PTHR12521:SF0">
    <property type="entry name" value="ADP-RIBOSE GLYCOHYDROLASE OARD1"/>
    <property type="match status" value="1"/>
</dbReference>